<organism evidence="5 6">
    <name type="scientific">Knipowitschia caucasica</name>
    <name type="common">Caucasian dwarf goby</name>
    <name type="synonym">Pomatoschistus caucasicus</name>
    <dbReference type="NCBI Taxonomy" id="637954"/>
    <lineage>
        <taxon>Eukaryota</taxon>
        <taxon>Metazoa</taxon>
        <taxon>Chordata</taxon>
        <taxon>Craniata</taxon>
        <taxon>Vertebrata</taxon>
        <taxon>Euteleostomi</taxon>
        <taxon>Actinopterygii</taxon>
        <taxon>Neopterygii</taxon>
        <taxon>Teleostei</taxon>
        <taxon>Neoteleostei</taxon>
        <taxon>Acanthomorphata</taxon>
        <taxon>Gobiaria</taxon>
        <taxon>Gobiiformes</taxon>
        <taxon>Gobioidei</taxon>
        <taxon>Gobiidae</taxon>
        <taxon>Gobiinae</taxon>
        <taxon>Knipowitschia</taxon>
    </lineage>
</organism>
<reference evidence="5 6" key="1">
    <citation type="submission" date="2024-04" db="EMBL/GenBank/DDBJ databases">
        <authorList>
            <person name="Waldvogel A.-M."/>
            <person name="Schoenle A."/>
        </authorList>
    </citation>
    <scope>NUCLEOTIDE SEQUENCE [LARGE SCALE GENOMIC DNA]</scope>
</reference>
<evidence type="ECO:0000313" key="5">
    <source>
        <dbReference type="EMBL" id="CAL1595439.1"/>
    </source>
</evidence>
<dbReference type="Proteomes" id="UP001497482">
    <property type="component" value="Chromosome 20"/>
</dbReference>
<dbReference type="GO" id="GO:0016559">
    <property type="term" value="P:peroxisome fission"/>
    <property type="evidence" value="ECO:0007669"/>
    <property type="project" value="InterPro"/>
</dbReference>
<dbReference type="EMBL" id="OZ035842">
    <property type="protein sequence ID" value="CAL1595439.1"/>
    <property type="molecule type" value="Genomic_DNA"/>
</dbReference>
<protein>
    <submittedName>
        <fullName evidence="5">Uncharacterized protein</fullName>
    </submittedName>
</protein>
<dbReference type="PANTHER" id="PTHR12652">
    <property type="entry name" value="PEROXISOMAL BIOGENESIS FACTOR 11"/>
    <property type="match status" value="1"/>
</dbReference>
<evidence type="ECO:0000256" key="4">
    <source>
        <dbReference type="ARBA" id="ARBA00046271"/>
    </source>
</evidence>
<dbReference type="InterPro" id="IPR008733">
    <property type="entry name" value="PEX11"/>
</dbReference>
<dbReference type="Pfam" id="PF05648">
    <property type="entry name" value="PEX11"/>
    <property type="match status" value="1"/>
</dbReference>
<evidence type="ECO:0000256" key="3">
    <source>
        <dbReference type="ARBA" id="ARBA00023140"/>
    </source>
</evidence>
<accession>A0AAV2L0N1</accession>
<evidence type="ECO:0000256" key="1">
    <source>
        <dbReference type="ARBA" id="ARBA00022593"/>
    </source>
</evidence>
<keyword evidence="3" id="KW-0576">Peroxisome</keyword>
<name>A0AAV2L0N1_KNICA</name>
<evidence type="ECO:0000313" key="6">
    <source>
        <dbReference type="Proteomes" id="UP001497482"/>
    </source>
</evidence>
<comment type="subcellular location">
    <subcellularLocation>
        <location evidence="4">Peroxisome membrane</location>
    </subcellularLocation>
</comment>
<gene>
    <name evidence="5" type="ORF">KC01_LOCUS24242</name>
</gene>
<dbReference type="GO" id="GO:0005778">
    <property type="term" value="C:peroxisomal membrane"/>
    <property type="evidence" value="ECO:0007669"/>
    <property type="project" value="UniProtKB-SubCell"/>
</dbReference>
<dbReference type="PANTHER" id="PTHR12652:SF22">
    <property type="entry name" value="PEROXISOMAL MEMBRANE PROTEIN 11A"/>
    <property type="match status" value="1"/>
</dbReference>
<proteinExistence type="predicted"/>
<dbReference type="AlphaFoldDB" id="A0AAV2L0N1"/>
<keyword evidence="2" id="KW-0472">Membrane</keyword>
<keyword evidence="1" id="KW-0962">Peroxisome biogenesis</keyword>
<keyword evidence="6" id="KW-1185">Reference proteome</keyword>
<sequence>MDFVVKLTNQSQGRDRVFRATQYTCALSVYLLRNSSNKKELVSKLRSLESHMSGGRKLFRLGNTLHAIDAAKRTVRIADPVLCLSLTAANLSRSLYFLCDNLLWLRNVGLLRDVDKERWSLHASRCYFFSLLMSLIRDSYVIGQLMVQKARDKGFRRRMNAHLEESAEIASCCSPGYTQEYL</sequence>
<evidence type="ECO:0000256" key="2">
    <source>
        <dbReference type="ARBA" id="ARBA00023136"/>
    </source>
</evidence>